<sequence length="271" mass="28814">MIHYPASPSGARLKAAVCQFEIAVGDVDKNVSTGLAAAENACKSGAQLVVLPELWSCGYDGEKIAAHARKTPEITGFLSGLAKAYDAVIAGSLPEEANGRVYNTMFVINTTGPVAGAYRKIHLFPLLNEDKWFAPGRQSVILNCHGIPAGCMICYDLRFAEMGVHLAAGGARMIVVCAQWPAVRIDHWDALLMARAIENQIFVVAANRCGADADSGFNGHSRIIAPDGAILADAGQIPAHVCAELDFSIIDNLRTRFCPVAQRVPAAYPPA</sequence>
<organism evidence="2 3">
    <name type="scientific">Desulfosalsimonas propionicica</name>
    <dbReference type="NCBI Taxonomy" id="332175"/>
    <lineage>
        <taxon>Bacteria</taxon>
        <taxon>Pseudomonadati</taxon>
        <taxon>Thermodesulfobacteriota</taxon>
        <taxon>Desulfobacteria</taxon>
        <taxon>Desulfobacterales</taxon>
        <taxon>Desulfosalsimonadaceae</taxon>
        <taxon>Desulfosalsimonas</taxon>
    </lineage>
</organism>
<comment type="caution">
    <text evidence="2">The sequence shown here is derived from an EMBL/GenBank/DDBJ whole genome shotgun (WGS) entry which is preliminary data.</text>
</comment>
<dbReference type="PANTHER" id="PTHR23088:SF27">
    <property type="entry name" value="DEAMINATED GLUTATHIONE AMIDASE"/>
    <property type="match status" value="1"/>
</dbReference>
<dbReference type="InterPro" id="IPR003010">
    <property type="entry name" value="C-N_Hydrolase"/>
</dbReference>
<dbReference type="InterPro" id="IPR036526">
    <property type="entry name" value="C-N_Hydrolase_sf"/>
</dbReference>
<dbReference type="RefSeq" id="WP_181551262.1">
    <property type="nucleotide sequence ID" value="NZ_JACDUS010000004.1"/>
</dbReference>
<evidence type="ECO:0000313" key="3">
    <source>
        <dbReference type="Proteomes" id="UP000525298"/>
    </source>
</evidence>
<accession>A0A7W0C9L8</accession>
<dbReference type="PANTHER" id="PTHR23088">
    <property type="entry name" value="NITRILASE-RELATED"/>
    <property type="match status" value="1"/>
</dbReference>
<evidence type="ECO:0000313" key="2">
    <source>
        <dbReference type="EMBL" id="MBA2881619.1"/>
    </source>
</evidence>
<evidence type="ECO:0000259" key="1">
    <source>
        <dbReference type="PROSITE" id="PS50263"/>
    </source>
</evidence>
<feature type="domain" description="CN hydrolase" evidence="1">
    <location>
        <begin position="13"/>
        <end position="247"/>
    </location>
</feature>
<protein>
    <submittedName>
        <fullName evidence="2">Putative amidohydrolase</fullName>
    </submittedName>
</protein>
<proteinExistence type="predicted"/>
<dbReference type="SUPFAM" id="SSF56317">
    <property type="entry name" value="Carbon-nitrogen hydrolase"/>
    <property type="match status" value="1"/>
</dbReference>
<reference evidence="2 3" key="1">
    <citation type="submission" date="2020-07" db="EMBL/GenBank/DDBJ databases">
        <title>Genomic Encyclopedia of Type Strains, Phase IV (KMG-IV): sequencing the most valuable type-strain genomes for metagenomic binning, comparative biology and taxonomic classification.</title>
        <authorList>
            <person name="Goeker M."/>
        </authorList>
    </citation>
    <scope>NUCLEOTIDE SEQUENCE [LARGE SCALE GENOMIC DNA]</scope>
    <source>
        <strain evidence="2 3">DSM 17721</strain>
    </source>
</reference>
<name>A0A7W0C9L8_9BACT</name>
<dbReference type="GO" id="GO:0016787">
    <property type="term" value="F:hydrolase activity"/>
    <property type="evidence" value="ECO:0007669"/>
    <property type="project" value="UniProtKB-KW"/>
</dbReference>
<dbReference type="Gene3D" id="3.60.110.10">
    <property type="entry name" value="Carbon-nitrogen hydrolase"/>
    <property type="match status" value="1"/>
</dbReference>
<dbReference type="AlphaFoldDB" id="A0A7W0C9L8"/>
<keyword evidence="2" id="KW-0378">Hydrolase</keyword>
<keyword evidence="3" id="KW-1185">Reference proteome</keyword>
<dbReference type="PROSITE" id="PS50263">
    <property type="entry name" value="CN_HYDROLASE"/>
    <property type="match status" value="1"/>
</dbReference>
<dbReference type="EMBL" id="JACDUS010000004">
    <property type="protein sequence ID" value="MBA2881619.1"/>
    <property type="molecule type" value="Genomic_DNA"/>
</dbReference>
<dbReference type="Pfam" id="PF00795">
    <property type="entry name" value="CN_hydrolase"/>
    <property type="match status" value="1"/>
</dbReference>
<dbReference type="CDD" id="cd07583">
    <property type="entry name" value="nitrilase_5"/>
    <property type="match status" value="1"/>
</dbReference>
<dbReference type="Proteomes" id="UP000525298">
    <property type="component" value="Unassembled WGS sequence"/>
</dbReference>
<gene>
    <name evidence="2" type="ORF">HNR65_001946</name>
</gene>